<comment type="similarity">
    <text evidence="2">Belongs to the GtrA family.</text>
</comment>
<keyword evidence="4 6" id="KW-1133">Transmembrane helix</keyword>
<dbReference type="AlphaFoldDB" id="A0A4R3HWX2"/>
<evidence type="ECO:0000313" key="8">
    <source>
        <dbReference type="EMBL" id="TCS37796.1"/>
    </source>
</evidence>
<evidence type="ECO:0000256" key="5">
    <source>
        <dbReference type="ARBA" id="ARBA00023136"/>
    </source>
</evidence>
<feature type="transmembrane region" description="Helical" evidence="6">
    <location>
        <begin position="12"/>
        <end position="32"/>
    </location>
</feature>
<dbReference type="InterPro" id="IPR007267">
    <property type="entry name" value="GtrA_DPMS_TM"/>
</dbReference>
<organism evidence="8 9">
    <name type="scientific">Paucimonas lemoignei</name>
    <name type="common">Pseudomonas lemoignei</name>
    <dbReference type="NCBI Taxonomy" id="29443"/>
    <lineage>
        <taxon>Bacteria</taxon>
        <taxon>Pseudomonadati</taxon>
        <taxon>Pseudomonadota</taxon>
        <taxon>Betaproteobacteria</taxon>
        <taxon>Burkholderiales</taxon>
        <taxon>Burkholderiaceae</taxon>
        <taxon>Paucimonas</taxon>
    </lineage>
</organism>
<keyword evidence="3 6" id="KW-0812">Transmembrane</keyword>
<dbReference type="Pfam" id="PF04138">
    <property type="entry name" value="GtrA_DPMS_TM"/>
    <property type="match status" value="1"/>
</dbReference>
<dbReference type="RefSeq" id="WP_132257877.1">
    <property type="nucleotide sequence ID" value="NZ_SLZQ01000003.1"/>
</dbReference>
<name>A0A4R3HWX2_PAULE</name>
<protein>
    <submittedName>
        <fullName evidence="8">Putative flippase GtrA</fullName>
    </submittedName>
</protein>
<feature type="transmembrane region" description="Helical" evidence="6">
    <location>
        <begin position="97"/>
        <end position="117"/>
    </location>
</feature>
<sequence>MTDLFRQFVRFFGVGCVSAIGHYGLLILLVQVARIDAVPASAAGALLGAWINYSLNYRFTFRSNKRHVESVTKFAVVAVIGLLLNTLFMWIGVDLLHLYYLLAQVITTGLVMVWSFLANRFWTFHVADGK</sequence>
<feature type="transmembrane region" description="Helical" evidence="6">
    <location>
        <begin position="38"/>
        <end position="59"/>
    </location>
</feature>
<dbReference type="PANTHER" id="PTHR38459">
    <property type="entry name" value="PROPHAGE BACTOPRENOL-LINKED GLUCOSE TRANSLOCASE HOMOLOG"/>
    <property type="match status" value="1"/>
</dbReference>
<keyword evidence="9" id="KW-1185">Reference proteome</keyword>
<dbReference type="GO" id="GO:0000271">
    <property type="term" value="P:polysaccharide biosynthetic process"/>
    <property type="evidence" value="ECO:0007669"/>
    <property type="project" value="InterPro"/>
</dbReference>
<accession>A0A4R3HWX2</accession>
<evidence type="ECO:0000256" key="1">
    <source>
        <dbReference type="ARBA" id="ARBA00004141"/>
    </source>
</evidence>
<feature type="domain" description="GtrA/DPMS transmembrane" evidence="7">
    <location>
        <begin position="10"/>
        <end position="124"/>
    </location>
</feature>
<evidence type="ECO:0000313" key="9">
    <source>
        <dbReference type="Proteomes" id="UP000295382"/>
    </source>
</evidence>
<evidence type="ECO:0000256" key="4">
    <source>
        <dbReference type="ARBA" id="ARBA00022989"/>
    </source>
</evidence>
<proteinExistence type="inferred from homology"/>
<dbReference type="InterPro" id="IPR051401">
    <property type="entry name" value="GtrA_CellWall_Glycosyl"/>
</dbReference>
<dbReference type="Proteomes" id="UP000295382">
    <property type="component" value="Unassembled WGS sequence"/>
</dbReference>
<comment type="subcellular location">
    <subcellularLocation>
        <location evidence="1">Membrane</location>
        <topology evidence="1">Multi-pass membrane protein</topology>
    </subcellularLocation>
</comment>
<comment type="caution">
    <text evidence="8">The sequence shown here is derived from an EMBL/GenBank/DDBJ whole genome shotgun (WGS) entry which is preliminary data.</text>
</comment>
<feature type="transmembrane region" description="Helical" evidence="6">
    <location>
        <begin position="71"/>
        <end position="91"/>
    </location>
</feature>
<dbReference type="EMBL" id="SLZQ01000003">
    <property type="protein sequence ID" value="TCS37796.1"/>
    <property type="molecule type" value="Genomic_DNA"/>
</dbReference>
<keyword evidence="5 6" id="KW-0472">Membrane</keyword>
<evidence type="ECO:0000256" key="2">
    <source>
        <dbReference type="ARBA" id="ARBA00009399"/>
    </source>
</evidence>
<dbReference type="GO" id="GO:0005886">
    <property type="term" value="C:plasma membrane"/>
    <property type="evidence" value="ECO:0007669"/>
    <property type="project" value="TreeGrafter"/>
</dbReference>
<gene>
    <name evidence="8" type="ORF">EDC30_10388</name>
</gene>
<evidence type="ECO:0000256" key="3">
    <source>
        <dbReference type="ARBA" id="ARBA00022692"/>
    </source>
</evidence>
<dbReference type="PANTHER" id="PTHR38459:SF1">
    <property type="entry name" value="PROPHAGE BACTOPRENOL-LINKED GLUCOSE TRANSLOCASE HOMOLOG"/>
    <property type="match status" value="1"/>
</dbReference>
<evidence type="ECO:0000256" key="6">
    <source>
        <dbReference type="SAM" id="Phobius"/>
    </source>
</evidence>
<reference evidence="8 9" key="1">
    <citation type="submission" date="2019-03" db="EMBL/GenBank/DDBJ databases">
        <title>Genomic Encyclopedia of Type Strains, Phase IV (KMG-IV): sequencing the most valuable type-strain genomes for metagenomic binning, comparative biology and taxonomic classification.</title>
        <authorList>
            <person name="Goeker M."/>
        </authorList>
    </citation>
    <scope>NUCLEOTIDE SEQUENCE [LARGE SCALE GENOMIC DNA]</scope>
    <source>
        <strain evidence="8 9">DSM 7445</strain>
    </source>
</reference>
<dbReference type="OrthoDB" id="5296904at2"/>
<evidence type="ECO:0000259" key="7">
    <source>
        <dbReference type="Pfam" id="PF04138"/>
    </source>
</evidence>